<dbReference type="Pfam" id="PF14016">
    <property type="entry name" value="DUF4232"/>
    <property type="match status" value="1"/>
</dbReference>
<sequence>MRRPSPLLLPALASVLLLAACGTERADTGDGGPGAGTASSGTQVTDPGIDGVRITSVTIPSPSPSPERSLSVTADRLPTDSGISAAYEVTNQGTETMTYTILVNFTNGAGEVMGNQRETVRAVGAGKTVRGTVHLGLEAPGSSSVTRAAVADVTKVPADEAPAEAGDCPASGVRVIADEGDAAMGLRVVGLHLQNCGTRDYSVNGYPLLELLDDNREPVDGVEILEGSGEITTGAGPDEAPEPVTLKPGERALASLVWRNTTEFGTPVNVPYVRVRAKEGADPVIVTPGLDLGTTGKLGVRPWKRAE</sequence>
<evidence type="ECO:0000313" key="5">
    <source>
        <dbReference type="Proteomes" id="UP001056374"/>
    </source>
</evidence>
<keyword evidence="5" id="KW-1185">Reference proteome</keyword>
<dbReference type="RefSeq" id="WP_252547711.1">
    <property type="nucleotide sequence ID" value="NZ_CP099468.1"/>
</dbReference>
<name>A0ABY4Z5F5_9ACTN</name>
<dbReference type="InterPro" id="IPR025326">
    <property type="entry name" value="DUF4232"/>
</dbReference>
<gene>
    <name evidence="4" type="ORF">NFX46_09390</name>
</gene>
<organism evidence="4 5">
    <name type="scientific">Streptomyces phaeoluteigriseus</name>
    <dbReference type="NCBI Taxonomy" id="114686"/>
    <lineage>
        <taxon>Bacteria</taxon>
        <taxon>Bacillati</taxon>
        <taxon>Actinomycetota</taxon>
        <taxon>Actinomycetes</taxon>
        <taxon>Kitasatosporales</taxon>
        <taxon>Streptomycetaceae</taxon>
        <taxon>Streptomyces</taxon>
        <taxon>Streptomyces aurantiacus group</taxon>
    </lineage>
</organism>
<protein>
    <submittedName>
        <fullName evidence="4">DUF4232 domain-containing protein</fullName>
    </submittedName>
</protein>
<dbReference type="Proteomes" id="UP001056374">
    <property type="component" value="Chromosome"/>
</dbReference>
<keyword evidence="2" id="KW-0732">Signal</keyword>
<feature type="chain" id="PRO_5047115299" evidence="2">
    <location>
        <begin position="20"/>
        <end position="307"/>
    </location>
</feature>
<evidence type="ECO:0000256" key="2">
    <source>
        <dbReference type="SAM" id="SignalP"/>
    </source>
</evidence>
<evidence type="ECO:0000256" key="1">
    <source>
        <dbReference type="SAM" id="MobiDB-lite"/>
    </source>
</evidence>
<accession>A0ABY4Z5F5</accession>
<evidence type="ECO:0000313" key="4">
    <source>
        <dbReference type="EMBL" id="USQ83989.1"/>
    </source>
</evidence>
<feature type="region of interest" description="Disordered" evidence="1">
    <location>
        <begin position="26"/>
        <end position="75"/>
    </location>
</feature>
<dbReference type="EMBL" id="CP099468">
    <property type="protein sequence ID" value="USQ83989.1"/>
    <property type="molecule type" value="Genomic_DNA"/>
</dbReference>
<feature type="domain" description="DUF4232" evidence="3">
    <location>
        <begin position="168"/>
        <end position="303"/>
    </location>
</feature>
<proteinExistence type="predicted"/>
<reference evidence="4" key="1">
    <citation type="submission" date="2022-06" db="EMBL/GenBank/DDBJ databases">
        <title>Complete genome sequence of soil microorganisms Streptomyces sp. Qhu-M197 isolated from Alpine meadows habitats on the Tibetan Plateau.</title>
        <authorList>
            <person name="Zhang B."/>
            <person name="Xiang X."/>
            <person name="Fan J."/>
        </authorList>
    </citation>
    <scope>NUCLEOTIDE SEQUENCE</scope>
    <source>
        <strain evidence="4">Qhu-M197</strain>
    </source>
</reference>
<dbReference type="PROSITE" id="PS51257">
    <property type="entry name" value="PROKAR_LIPOPROTEIN"/>
    <property type="match status" value="1"/>
</dbReference>
<feature type="signal peptide" evidence="2">
    <location>
        <begin position="1"/>
        <end position="19"/>
    </location>
</feature>
<evidence type="ECO:0000259" key="3">
    <source>
        <dbReference type="Pfam" id="PF14016"/>
    </source>
</evidence>